<dbReference type="EMBL" id="JANPWB010000016">
    <property type="protein sequence ID" value="KAJ1085097.1"/>
    <property type="molecule type" value="Genomic_DNA"/>
</dbReference>
<name>A0AAV7L3U4_PLEWA</name>
<keyword evidence="3" id="KW-1185">Reference proteome</keyword>
<feature type="region of interest" description="Disordered" evidence="1">
    <location>
        <begin position="80"/>
        <end position="115"/>
    </location>
</feature>
<dbReference type="Proteomes" id="UP001066276">
    <property type="component" value="Chromosome 12"/>
</dbReference>
<comment type="caution">
    <text evidence="2">The sequence shown here is derived from an EMBL/GenBank/DDBJ whole genome shotgun (WGS) entry which is preliminary data.</text>
</comment>
<reference evidence="2" key="1">
    <citation type="journal article" date="2022" name="bioRxiv">
        <title>Sequencing and chromosome-scale assembly of the giantPleurodeles waltlgenome.</title>
        <authorList>
            <person name="Brown T."/>
            <person name="Elewa A."/>
            <person name="Iarovenko S."/>
            <person name="Subramanian E."/>
            <person name="Araus A.J."/>
            <person name="Petzold A."/>
            <person name="Susuki M."/>
            <person name="Suzuki K.-i.T."/>
            <person name="Hayashi T."/>
            <person name="Toyoda A."/>
            <person name="Oliveira C."/>
            <person name="Osipova E."/>
            <person name="Leigh N.D."/>
            <person name="Simon A."/>
            <person name="Yun M.H."/>
        </authorList>
    </citation>
    <scope>NUCLEOTIDE SEQUENCE</scope>
    <source>
        <strain evidence="2">20211129_DDA</strain>
        <tissue evidence="2">Liver</tissue>
    </source>
</reference>
<sequence>MYSHRRDACVYIMYVSTLLNIVPECEYHEYHIYSHRRDACVYIMYVSTLLSTVPECEYHIYSQRRDACGGRGLMGKVPLGNPQTCEARPGREGAAPRISAEGEGERNGARRKQRK</sequence>
<proteinExistence type="predicted"/>
<protein>
    <submittedName>
        <fullName evidence="2">Uncharacterized protein</fullName>
    </submittedName>
</protein>
<dbReference type="AlphaFoldDB" id="A0AAV7L3U4"/>
<accession>A0AAV7L3U4</accession>
<evidence type="ECO:0000313" key="2">
    <source>
        <dbReference type="EMBL" id="KAJ1085097.1"/>
    </source>
</evidence>
<organism evidence="2 3">
    <name type="scientific">Pleurodeles waltl</name>
    <name type="common">Iberian ribbed newt</name>
    <dbReference type="NCBI Taxonomy" id="8319"/>
    <lineage>
        <taxon>Eukaryota</taxon>
        <taxon>Metazoa</taxon>
        <taxon>Chordata</taxon>
        <taxon>Craniata</taxon>
        <taxon>Vertebrata</taxon>
        <taxon>Euteleostomi</taxon>
        <taxon>Amphibia</taxon>
        <taxon>Batrachia</taxon>
        <taxon>Caudata</taxon>
        <taxon>Salamandroidea</taxon>
        <taxon>Salamandridae</taxon>
        <taxon>Pleurodelinae</taxon>
        <taxon>Pleurodeles</taxon>
    </lineage>
</organism>
<evidence type="ECO:0000313" key="3">
    <source>
        <dbReference type="Proteomes" id="UP001066276"/>
    </source>
</evidence>
<gene>
    <name evidence="2" type="ORF">NDU88_005230</name>
</gene>
<evidence type="ECO:0000256" key="1">
    <source>
        <dbReference type="SAM" id="MobiDB-lite"/>
    </source>
</evidence>